<feature type="transmembrane region" description="Helical" evidence="1">
    <location>
        <begin position="21"/>
        <end position="43"/>
    </location>
</feature>
<keyword evidence="3" id="KW-1185">Reference proteome</keyword>
<evidence type="ECO:0000256" key="1">
    <source>
        <dbReference type="SAM" id="Phobius"/>
    </source>
</evidence>
<proteinExistence type="predicted"/>
<feature type="transmembrane region" description="Helical" evidence="1">
    <location>
        <begin position="69"/>
        <end position="96"/>
    </location>
</feature>
<accession>A0A6J5GBR4</accession>
<evidence type="ECO:0000313" key="2">
    <source>
        <dbReference type="EMBL" id="CAB3796110.1"/>
    </source>
</evidence>
<keyword evidence="1" id="KW-0472">Membrane</keyword>
<sequence length="177" mass="19030">MELHLDSHHFTHRQPDWRAAALAGVIAGAIFLILGVFLTALVTGQSLTEPPRMIAAIILGRGALQSPHAFSVGIVLAAFIVHFALAIVLALILSLIAVSFSLDSSVGMATFAGAVFGVIVYIINFYGMTQFFPWFAEARNWVSALVHIVFGIVAADMYMKLERRVSNVAKVDSDGSS</sequence>
<dbReference type="Proteomes" id="UP000494252">
    <property type="component" value="Unassembled WGS sequence"/>
</dbReference>
<name>A0A6J5GBR4_9BURK</name>
<evidence type="ECO:0000313" key="3">
    <source>
        <dbReference type="Proteomes" id="UP000494252"/>
    </source>
</evidence>
<protein>
    <recommendedName>
        <fullName evidence="4">Sodium:proline symporter</fullName>
    </recommendedName>
</protein>
<organism evidence="2 3">
    <name type="scientific">Paraburkholderia fynbosensis</name>
    <dbReference type="NCBI Taxonomy" id="1200993"/>
    <lineage>
        <taxon>Bacteria</taxon>
        <taxon>Pseudomonadati</taxon>
        <taxon>Pseudomonadota</taxon>
        <taxon>Betaproteobacteria</taxon>
        <taxon>Burkholderiales</taxon>
        <taxon>Burkholderiaceae</taxon>
        <taxon>Paraburkholderia</taxon>
    </lineage>
</organism>
<feature type="transmembrane region" description="Helical" evidence="1">
    <location>
        <begin position="141"/>
        <end position="159"/>
    </location>
</feature>
<reference evidence="2 3" key="1">
    <citation type="submission" date="2020-04" db="EMBL/GenBank/DDBJ databases">
        <authorList>
            <person name="De Canck E."/>
        </authorList>
    </citation>
    <scope>NUCLEOTIDE SEQUENCE [LARGE SCALE GENOMIC DNA]</scope>
    <source>
        <strain evidence="2 3">LMG 27177</strain>
    </source>
</reference>
<keyword evidence="1" id="KW-1133">Transmembrane helix</keyword>
<keyword evidence="1" id="KW-0812">Transmembrane</keyword>
<dbReference type="EMBL" id="CADIKI010000011">
    <property type="protein sequence ID" value="CAB3796110.1"/>
    <property type="molecule type" value="Genomic_DNA"/>
</dbReference>
<gene>
    <name evidence="2" type="ORF">LMG27177_04033</name>
</gene>
<dbReference type="AlphaFoldDB" id="A0A6J5GBR4"/>
<feature type="transmembrane region" description="Helical" evidence="1">
    <location>
        <begin position="108"/>
        <end position="129"/>
    </location>
</feature>
<dbReference type="RefSeq" id="WP_175162293.1">
    <property type="nucleotide sequence ID" value="NZ_CADIKI010000011.1"/>
</dbReference>
<evidence type="ECO:0008006" key="4">
    <source>
        <dbReference type="Google" id="ProtNLM"/>
    </source>
</evidence>